<dbReference type="Proteomes" id="UP000030321">
    <property type="component" value="Unassembled WGS sequence"/>
</dbReference>
<evidence type="ECO:0000313" key="3">
    <source>
        <dbReference type="Proteomes" id="UP000030321"/>
    </source>
</evidence>
<gene>
    <name evidence="1" type="ORF">N44_03672</name>
    <name evidence="2" type="ORF">N44_03679</name>
</gene>
<reference evidence="3" key="1">
    <citation type="journal article" date="2015" name="Genome">
        <title>Whole Genome Sequence of the Non-Microcystin-Producing Microcystis aeruginosa Strain NIES-44.</title>
        <authorList>
            <person name="Okano K."/>
            <person name="Miyata N."/>
            <person name="Ozaki Y."/>
        </authorList>
    </citation>
    <scope>NUCLEOTIDE SEQUENCE [LARGE SCALE GENOMIC DNA]</scope>
    <source>
        <strain evidence="3">NIES-44</strain>
    </source>
</reference>
<protein>
    <submittedName>
        <fullName evidence="1">Uncharacterized protein</fullName>
    </submittedName>
</protein>
<accession>A0A0A1VYC5</accession>
<evidence type="ECO:0000313" key="2">
    <source>
        <dbReference type="EMBL" id="GAL94824.1"/>
    </source>
</evidence>
<evidence type="ECO:0000313" key="1">
    <source>
        <dbReference type="EMBL" id="GAL94817.1"/>
    </source>
</evidence>
<proteinExistence type="predicted"/>
<name>A0A0A1VYC5_MICAE</name>
<dbReference type="EMBL" id="BBPA01000065">
    <property type="protein sequence ID" value="GAL94824.1"/>
    <property type="molecule type" value="Genomic_DNA"/>
</dbReference>
<comment type="caution">
    <text evidence="1">The sequence shown here is derived from an EMBL/GenBank/DDBJ whole genome shotgun (WGS) entry which is preliminary data.</text>
</comment>
<reference evidence="1" key="2">
    <citation type="journal article" date="2015" name="Genome Announc.">
        <title>Whole Genome Sequence of the Non-Microcystin-Producing Microcystis aeruginosa Strain NIES-44.</title>
        <authorList>
            <person name="Okano K."/>
            <person name="Miyata N."/>
            <person name="Ozaki Y."/>
        </authorList>
    </citation>
    <scope>NUCLEOTIDE SEQUENCE</scope>
    <source>
        <strain evidence="1">NIES-44</strain>
    </source>
</reference>
<dbReference type="EMBL" id="BBPA01000064">
    <property type="protein sequence ID" value="GAL94817.1"/>
    <property type="molecule type" value="Genomic_DNA"/>
</dbReference>
<dbReference type="AlphaFoldDB" id="A0A0A1VYC5"/>
<organism evidence="1 3">
    <name type="scientific">Microcystis aeruginosa NIES-44</name>
    <dbReference type="NCBI Taxonomy" id="449439"/>
    <lineage>
        <taxon>Bacteria</taxon>
        <taxon>Bacillati</taxon>
        <taxon>Cyanobacteriota</taxon>
        <taxon>Cyanophyceae</taxon>
        <taxon>Oscillatoriophycideae</taxon>
        <taxon>Chroococcales</taxon>
        <taxon>Microcystaceae</taxon>
        <taxon>Microcystis</taxon>
    </lineage>
</organism>
<sequence>MRLLFMLKSDWIKLINAIRLRKINYRGKDGEFSYRCFYQQVSDSRRDLEDEKNIPFTLEKSGLEFSGKNNTFWLTCFYNYEIPPALNQQETYQFDQVLKKSIDDIFSDRICTGQRDFTLTTSFSSSHNTDNFFYHAGFYAAAFLYAFGVKEPKMQLIDQEWIVIDEKLGYLDFATYFSYPKAIPIGLPIPKFIDLKTTSNFQLAEGLEINDLKTTSNFQLAEGLEINDQNHTNYQQASQYLDEIRREIKDGLLDQ</sequence>